<gene>
    <name evidence="1" type="ORF">RHMOL_Rhmol11G0011200</name>
</gene>
<reference evidence="1" key="1">
    <citation type="submission" date="2022-02" db="EMBL/GenBank/DDBJ databases">
        <title>Plant Genome Project.</title>
        <authorList>
            <person name="Zhang R.-G."/>
        </authorList>
    </citation>
    <scope>NUCLEOTIDE SEQUENCE</scope>
    <source>
        <strain evidence="1">AT1</strain>
    </source>
</reference>
<name>A0ACC0LMY5_RHOML</name>
<comment type="caution">
    <text evidence="1">The sequence shown here is derived from an EMBL/GenBank/DDBJ whole genome shotgun (WGS) entry which is preliminary data.</text>
</comment>
<keyword evidence="2" id="KW-1185">Reference proteome</keyword>
<protein>
    <submittedName>
        <fullName evidence="1">Uncharacterized protein</fullName>
    </submittedName>
</protein>
<proteinExistence type="predicted"/>
<accession>A0ACC0LMY5</accession>
<organism evidence="1 2">
    <name type="scientific">Rhododendron molle</name>
    <name type="common">Chinese azalea</name>
    <name type="synonym">Azalea mollis</name>
    <dbReference type="NCBI Taxonomy" id="49168"/>
    <lineage>
        <taxon>Eukaryota</taxon>
        <taxon>Viridiplantae</taxon>
        <taxon>Streptophyta</taxon>
        <taxon>Embryophyta</taxon>
        <taxon>Tracheophyta</taxon>
        <taxon>Spermatophyta</taxon>
        <taxon>Magnoliopsida</taxon>
        <taxon>eudicotyledons</taxon>
        <taxon>Gunneridae</taxon>
        <taxon>Pentapetalae</taxon>
        <taxon>asterids</taxon>
        <taxon>Ericales</taxon>
        <taxon>Ericaceae</taxon>
        <taxon>Ericoideae</taxon>
        <taxon>Rhodoreae</taxon>
        <taxon>Rhododendron</taxon>
    </lineage>
</organism>
<evidence type="ECO:0000313" key="1">
    <source>
        <dbReference type="EMBL" id="KAI8529906.1"/>
    </source>
</evidence>
<evidence type="ECO:0000313" key="2">
    <source>
        <dbReference type="Proteomes" id="UP001062846"/>
    </source>
</evidence>
<dbReference type="Proteomes" id="UP001062846">
    <property type="component" value="Chromosome 11"/>
</dbReference>
<dbReference type="EMBL" id="CM046398">
    <property type="protein sequence ID" value="KAI8529906.1"/>
    <property type="molecule type" value="Genomic_DNA"/>
</dbReference>
<sequence>MKAATSGTSSSGLGSTSQSQFTPEEVAKAKTALRMALLKNFQAIVHPARASNVKKAMDVLVKSQALGPNDASLQYFQKEFPNMVKTHDASTQDLSKVHAKLSELEKVDMEITRFSTEWNQLKEDIIVNRANNIATSEEIQELKDKLAQAEGCLEDLQKESKILAKQHEDLKAGSKSQKLKLNLLIEEVPDLCRRWETLEAQLTSLSTAWRT</sequence>